<evidence type="ECO:0000256" key="5">
    <source>
        <dbReference type="ARBA" id="ARBA00022840"/>
    </source>
</evidence>
<dbReference type="Pfam" id="PF00005">
    <property type="entry name" value="ABC_tran"/>
    <property type="match status" value="1"/>
</dbReference>
<dbReference type="SUPFAM" id="SSF52540">
    <property type="entry name" value="P-loop containing nucleoside triphosphate hydrolases"/>
    <property type="match status" value="1"/>
</dbReference>
<dbReference type="InterPro" id="IPR003593">
    <property type="entry name" value="AAA+_ATPase"/>
</dbReference>
<dbReference type="Gene3D" id="3.40.50.300">
    <property type="entry name" value="P-loop containing nucleotide triphosphate hydrolases"/>
    <property type="match status" value="1"/>
</dbReference>
<dbReference type="PROSITE" id="PS50893">
    <property type="entry name" value="ABC_TRANSPORTER_2"/>
    <property type="match status" value="1"/>
</dbReference>
<evidence type="ECO:0000313" key="11">
    <source>
        <dbReference type="Proteomes" id="UP000183263"/>
    </source>
</evidence>
<dbReference type="GO" id="GO:0005886">
    <property type="term" value="C:plasma membrane"/>
    <property type="evidence" value="ECO:0007669"/>
    <property type="project" value="UniProtKB-SubCell"/>
</dbReference>
<dbReference type="GO" id="GO:0016887">
    <property type="term" value="F:ATP hydrolysis activity"/>
    <property type="evidence" value="ECO:0007669"/>
    <property type="project" value="InterPro"/>
</dbReference>
<evidence type="ECO:0000256" key="9">
    <source>
        <dbReference type="ARBA" id="ARBA00023455"/>
    </source>
</evidence>
<dbReference type="Pfam" id="PF00664">
    <property type="entry name" value="ABC_membrane"/>
    <property type="match status" value="1"/>
</dbReference>
<keyword evidence="8" id="KW-0472">Membrane</keyword>
<keyword evidence="5" id="KW-0067">ATP-binding</keyword>
<evidence type="ECO:0000256" key="2">
    <source>
        <dbReference type="ARBA" id="ARBA00022519"/>
    </source>
</evidence>
<protein>
    <submittedName>
        <fullName evidence="10">ABC-type transport system involved in cytochrome bd biosynthesis, ATPase and permease components</fullName>
    </submittedName>
</protein>
<dbReference type="InterPro" id="IPR027417">
    <property type="entry name" value="P-loop_NTPase"/>
</dbReference>
<evidence type="ECO:0000256" key="6">
    <source>
        <dbReference type="ARBA" id="ARBA00022967"/>
    </source>
</evidence>
<keyword evidence="2" id="KW-1003">Cell membrane</keyword>
<dbReference type="GO" id="GO:0005524">
    <property type="term" value="F:ATP binding"/>
    <property type="evidence" value="ECO:0007669"/>
    <property type="project" value="UniProtKB-KW"/>
</dbReference>
<organism evidence="10 11">
    <name type="scientific">Rhodococcus triatomae</name>
    <dbReference type="NCBI Taxonomy" id="300028"/>
    <lineage>
        <taxon>Bacteria</taxon>
        <taxon>Bacillati</taxon>
        <taxon>Actinomycetota</taxon>
        <taxon>Actinomycetes</taxon>
        <taxon>Mycobacteriales</taxon>
        <taxon>Nocardiaceae</taxon>
        <taxon>Rhodococcus</taxon>
    </lineage>
</organism>
<dbReference type="EMBL" id="FNDN01000006">
    <property type="protein sequence ID" value="SDI25473.1"/>
    <property type="molecule type" value="Genomic_DNA"/>
</dbReference>
<proteinExistence type="inferred from homology"/>
<dbReference type="PROSITE" id="PS00211">
    <property type="entry name" value="ABC_TRANSPORTER_1"/>
    <property type="match status" value="1"/>
</dbReference>
<dbReference type="InterPro" id="IPR003439">
    <property type="entry name" value="ABC_transporter-like_ATP-bd"/>
</dbReference>
<keyword evidence="4" id="KW-0547">Nucleotide-binding</keyword>
<keyword evidence="2" id="KW-0997">Cell inner membrane</keyword>
<dbReference type="InterPro" id="IPR017871">
    <property type="entry name" value="ABC_transporter-like_CS"/>
</dbReference>
<dbReference type="CDD" id="cd03228">
    <property type="entry name" value="ABCC_MRP_Like"/>
    <property type="match status" value="1"/>
</dbReference>
<dbReference type="AlphaFoldDB" id="A0A1G8J341"/>
<comment type="subcellular location">
    <subcellularLocation>
        <location evidence="1">Cell inner membrane</location>
        <topology evidence="1">Multi-pass membrane protein</topology>
    </subcellularLocation>
</comment>
<evidence type="ECO:0000256" key="7">
    <source>
        <dbReference type="ARBA" id="ARBA00022989"/>
    </source>
</evidence>
<dbReference type="PANTHER" id="PTHR24221">
    <property type="entry name" value="ATP-BINDING CASSETTE SUB-FAMILY B"/>
    <property type="match status" value="1"/>
</dbReference>
<keyword evidence="6" id="KW-1278">Translocase</keyword>
<evidence type="ECO:0000256" key="8">
    <source>
        <dbReference type="ARBA" id="ARBA00023136"/>
    </source>
</evidence>
<dbReference type="InterPro" id="IPR036640">
    <property type="entry name" value="ABC1_TM_sf"/>
</dbReference>
<dbReference type="RefSeq" id="WP_072740081.1">
    <property type="nucleotide sequence ID" value="NZ_CP048813.1"/>
</dbReference>
<keyword evidence="11" id="KW-1185">Reference proteome</keyword>
<dbReference type="OrthoDB" id="9806127at2"/>
<evidence type="ECO:0000256" key="1">
    <source>
        <dbReference type="ARBA" id="ARBA00004429"/>
    </source>
</evidence>
<dbReference type="Proteomes" id="UP000183263">
    <property type="component" value="Unassembled WGS sequence"/>
</dbReference>
<dbReference type="InterPro" id="IPR011527">
    <property type="entry name" value="ABC1_TM_dom"/>
</dbReference>
<dbReference type="PROSITE" id="PS50929">
    <property type="entry name" value="ABC_TM1F"/>
    <property type="match status" value="1"/>
</dbReference>
<dbReference type="PANTHER" id="PTHR24221:SF654">
    <property type="entry name" value="ATP-BINDING CASSETTE SUB-FAMILY B MEMBER 6"/>
    <property type="match status" value="1"/>
</dbReference>
<keyword evidence="3" id="KW-0812">Transmembrane</keyword>
<sequence length="555" mass="56958">MAIAPELWRAAFAHRRYALTLLLAHLAGAATHVPAALALAATLTGVAHRDTSLVAAGAVGVVAAAVVRLALSAAESRAATRLGTAVTVDVRDRALASTLTANRLHDTGTRDGQTLSALTDGVDGTDVYVTRYVPAVVTVVVICPAVVLALALVSPAAAAAVTVGLIAAVLGPVAWKRSTRRRGSAHWDSYEALAADVLESLRGMKTVRVLGAVPAVRARLRARSDALHRATVSVMRTSLADTAVTDLAIQGGIAVAIGLAVAGYTGPGAGTFALYAVLLLASESFRPVRDLARQWHAGYLGLSALPALRALHAFDSSPPPAAQDAPAPATTASVAGGDPPVLALESVRYRYPASDHDVLAGIDAMLSPGALVVVTGESGAGKSTLFDLFLGHLSPSSGRITMRGRTPGPTDIAVISQRPVLFAGTIRDNLTVGNPRAGDAEIRSACAAAGAAGILAEWGLQAPVSEAGTSLSGGQRQRLAVARALLSGRPVLLADEPTSALDEHNAAQVMDALRDAATDRLVVVVTHRLDVLSPLDRVFLLRGGTLSLREPAAQR</sequence>
<comment type="similarity">
    <text evidence="9">Belongs to the ABC transporter superfamily. Siderophore-Fe(3+) uptake transporter (SIUT) (TC 3.A.1.21) family.</text>
</comment>
<dbReference type="GO" id="GO:0140359">
    <property type="term" value="F:ABC-type transporter activity"/>
    <property type="evidence" value="ECO:0007669"/>
    <property type="project" value="InterPro"/>
</dbReference>
<dbReference type="SUPFAM" id="SSF90123">
    <property type="entry name" value="ABC transporter transmembrane region"/>
    <property type="match status" value="1"/>
</dbReference>
<evidence type="ECO:0000256" key="4">
    <source>
        <dbReference type="ARBA" id="ARBA00022741"/>
    </source>
</evidence>
<reference evidence="10 11" key="1">
    <citation type="submission" date="2016-10" db="EMBL/GenBank/DDBJ databases">
        <authorList>
            <person name="de Groot N.N."/>
        </authorList>
    </citation>
    <scope>NUCLEOTIDE SEQUENCE [LARGE SCALE GENOMIC DNA]</scope>
    <source>
        <strain evidence="10 11">DSM 44892</strain>
    </source>
</reference>
<name>A0A1G8J341_9NOCA</name>
<evidence type="ECO:0000256" key="3">
    <source>
        <dbReference type="ARBA" id="ARBA00022692"/>
    </source>
</evidence>
<evidence type="ECO:0000313" key="10">
    <source>
        <dbReference type="EMBL" id="SDI25473.1"/>
    </source>
</evidence>
<gene>
    <name evidence="10" type="ORF">SAMN05444695_10646</name>
</gene>
<dbReference type="Gene3D" id="1.20.1560.10">
    <property type="entry name" value="ABC transporter type 1, transmembrane domain"/>
    <property type="match status" value="1"/>
</dbReference>
<dbReference type="SMART" id="SM00382">
    <property type="entry name" value="AAA"/>
    <property type="match status" value="1"/>
</dbReference>
<accession>A0A1G8J341</accession>
<dbReference type="InterPro" id="IPR039421">
    <property type="entry name" value="Type_1_exporter"/>
</dbReference>
<keyword evidence="7" id="KW-1133">Transmembrane helix</keyword>